<feature type="region of interest" description="Disordered" evidence="1">
    <location>
        <begin position="69"/>
        <end position="104"/>
    </location>
</feature>
<evidence type="ECO:0000313" key="2">
    <source>
        <dbReference type="EMBL" id="KAG2487973.1"/>
    </source>
</evidence>
<keyword evidence="3" id="KW-1185">Reference proteome</keyword>
<evidence type="ECO:0000313" key="3">
    <source>
        <dbReference type="Proteomes" id="UP000612055"/>
    </source>
</evidence>
<organism evidence="2 3">
    <name type="scientific">Edaphochlamys debaryana</name>
    <dbReference type="NCBI Taxonomy" id="47281"/>
    <lineage>
        <taxon>Eukaryota</taxon>
        <taxon>Viridiplantae</taxon>
        <taxon>Chlorophyta</taxon>
        <taxon>core chlorophytes</taxon>
        <taxon>Chlorophyceae</taxon>
        <taxon>CS clade</taxon>
        <taxon>Chlamydomonadales</taxon>
        <taxon>Chlamydomonadales incertae sedis</taxon>
        <taxon>Edaphochlamys</taxon>
    </lineage>
</organism>
<protein>
    <submittedName>
        <fullName evidence="2">Uncharacterized protein</fullName>
    </submittedName>
</protein>
<reference evidence="2" key="1">
    <citation type="journal article" date="2020" name="bioRxiv">
        <title>Comparative genomics of Chlamydomonas.</title>
        <authorList>
            <person name="Craig R.J."/>
            <person name="Hasan A.R."/>
            <person name="Ness R.W."/>
            <person name="Keightley P.D."/>
        </authorList>
    </citation>
    <scope>NUCLEOTIDE SEQUENCE</scope>
    <source>
        <strain evidence="2">CCAP 11/70</strain>
    </source>
</reference>
<accession>A0A835XS54</accession>
<feature type="region of interest" description="Disordered" evidence="1">
    <location>
        <begin position="252"/>
        <end position="303"/>
    </location>
</feature>
<name>A0A835XS54_9CHLO</name>
<dbReference type="EMBL" id="JAEHOE010000089">
    <property type="protein sequence ID" value="KAG2487973.1"/>
    <property type="molecule type" value="Genomic_DNA"/>
</dbReference>
<feature type="region of interest" description="Disordered" evidence="1">
    <location>
        <begin position="161"/>
        <end position="226"/>
    </location>
</feature>
<dbReference type="AlphaFoldDB" id="A0A835XS54"/>
<gene>
    <name evidence="2" type="ORF">HYH03_013413</name>
</gene>
<proteinExistence type="predicted"/>
<evidence type="ECO:0000256" key="1">
    <source>
        <dbReference type="SAM" id="MobiDB-lite"/>
    </source>
</evidence>
<comment type="caution">
    <text evidence="2">The sequence shown here is derived from an EMBL/GenBank/DDBJ whole genome shotgun (WGS) entry which is preliminary data.</text>
</comment>
<sequence length="622" mass="67089">MDSRMAEWELADARKAHRLAMLQHARWQHRTYRKASQRVRAAQQREREARAVLAGLKARAEKRAKLRARAERWAHTAGFPKPKRPKPKQPPKAPVGSSRPASLGRVSAPHACSLVLCLLVQWLVLAGGMPTFVPAANKGGHLRVQPPACLSPNHGLSVSTAACEPPQLPLRPAPNISPAKAMGGAGPARQPSPSPGPSQARPGPGKPPEATPVASGAGSTSPDGVRHVVKDARFAKDPKYGYTCGITSESLAQQRRRAAGAPEPSAPPPVPPSLSPSVAGRPQPPAPALKATASAVPPKPKPLAPVAAEKLRKEAVELDGQAVRRKMRDPATGDWVPRNGTAHFLGPKAAPAPFEIRYSDGGSERASSRAVRAWLLTASAHVVSVYTTAEARALPNEWRLDVPSNARRAFKQLGLDPEWDDERLQLMIADLPRGEHRALTDSCGRPPRDEAVRLLLFNIDFSRYPVILDPCAGVGALPQALRGFGYNVLANEVAGVTSKAINSHLDPFQPGTYRGWQQEQACRAIITSPRARAADFLIPLMIRFAPVVAAFVSGNFVLAAPPSRRMFLNGLQKAERLAFLTGLPRGHTAGRPGMWLVIFRDRNLRELLMRGRVSTAAPWVEV</sequence>
<feature type="region of interest" description="Disordered" evidence="1">
    <location>
        <begin position="327"/>
        <end position="347"/>
    </location>
</feature>
<dbReference type="Proteomes" id="UP000612055">
    <property type="component" value="Unassembled WGS sequence"/>
</dbReference>
<feature type="compositionally biased region" description="Pro residues" evidence="1">
    <location>
        <begin position="264"/>
        <end position="274"/>
    </location>
</feature>